<evidence type="ECO:0000313" key="2">
    <source>
        <dbReference type="EMBL" id="CDF39524.1"/>
    </source>
</evidence>
<feature type="region of interest" description="Disordered" evidence="1">
    <location>
        <begin position="212"/>
        <end position="236"/>
    </location>
</feature>
<feature type="region of interest" description="Disordered" evidence="1">
    <location>
        <begin position="354"/>
        <end position="376"/>
    </location>
</feature>
<dbReference type="RefSeq" id="XP_005713436.1">
    <property type="nucleotide sequence ID" value="XM_005713379.1"/>
</dbReference>
<feature type="region of interest" description="Disordered" evidence="1">
    <location>
        <begin position="1"/>
        <end position="81"/>
    </location>
</feature>
<sequence>MESEEATPDPITAAAHDVSEGNHDQRDDGNKAHENEEDNSSESLAERFSRLCAEIPITTPSSTGKPSLPGLPPEHARYLSRNPDGELYMTAEAVSDAEGPNRCAVISAFRAALAHAYGDGDVEGTKPGSIFPDSHSDATEHPAGTPSVSSDIRPSFCAMGGQPEFEPPDIQGFTWDDSLSKQTMDHFVSEWRAARESQERLDAEEAAVAMARAAAASAGRSRANPRPSSSPPPRRYSFNPDPVVWAAQEEAAAAAVLRELRSNLGKLRKGSSKAPHESSAIWTLVKDGKGKLKPQAAAEMARAKVAAAAAAATMREVDPVPPTAENSNCSDQSNPVVMPKNHTQLLYEQWRSERRSNSHKFESVSDKDVCSNSPGFPRALSLDSSTRLKNVGKKKRVEFAAGTVFSTK</sequence>
<dbReference type="GeneID" id="17321157"/>
<gene>
    <name evidence="2" type="ORF">CHC_T00000330001</name>
</gene>
<name>R7QN71_CHOCR</name>
<feature type="compositionally biased region" description="Basic and acidic residues" evidence="1">
    <location>
        <begin position="17"/>
        <end position="34"/>
    </location>
</feature>
<evidence type="ECO:0000313" key="3">
    <source>
        <dbReference type="Proteomes" id="UP000012073"/>
    </source>
</evidence>
<dbReference type="AlphaFoldDB" id="R7QN71"/>
<feature type="region of interest" description="Disordered" evidence="1">
    <location>
        <begin position="124"/>
        <end position="151"/>
    </location>
</feature>
<dbReference type="KEGG" id="ccp:CHC_T00000330001"/>
<reference evidence="3" key="1">
    <citation type="journal article" date="2013" name="Proc. Natl. Acad. Sci. U.S.A.">
        <title>Genome structure and metabolic features in the red seaweed Chondrus crispus shed light on evolution of the Archaeplastida.</title>
        <authorList>
            <person name="Collen J."/>
            <person name="Porcel B."/>
            <person name="Carre W."/>
            <person name="Ball S.G."/>
            <person name="Chaparro C."/>
            <person name="Tonon T."/>
            <person name="Barbeyron T."/>
            <person name="Michel G."/>
            <person name="Noel B."/>
            <person name="Valentin K."/>
            <person name="Elias M."/>
            <person name="Artiguenave F."/>
            <person name="Arun A."/>
            <person name="Aury J.M."/>
            <person name="Barbosa-Neto J.F."/>
            <person name="Bothwell J.H."/>
            <person name="Bouget F.Y."/>
            <person name="Brillet L."/>
            <person name="Cabello-Hurtado F."/>
            <person name="Capella-Gutierrez S."/>
            <person name="Charrier B."/>
            <person name="Cladiere L."/>
            <person name="Cock J.M."/>
            <person name="Coelho S.M."/>
            <person name="Colleoni C."/>
            <person name="Czjzek M."/>
            <person name="Da Silva C."/>
            <person name="Delage L."/>
            <person name="Denoeud F."/>
            <person name="Deschamps P."/>
            <person name="Dittami S.M."/>
            <person name="Gabaldon T."/>
            <person name="Gachon C.M."/>
            <person name="Groisillier A."/>
            <person name="Herve C."/>
            <person name="Jabbari K."/>
            <person name="Katinka M."/>
            <person name="Kloareg B."/>
            <person name="Kowalczyk N."/>
            <person name="Labadie K."/>
            <person name="Leblanc C."/>
            <person name="Lopez P.J."/>
            <person name="McLachlan D.H."/>
            <person name="Meslet-Cladiere L."/>
            <person name="Moustafa A."/>
            <person name="Nehr Z."/>
            <person name="Nyvall Collen P."/>
            <person name="Panaud O."/>
            <person name="Partensky F."/>
            <person name="Poulain J."/>
            <person name="Rensing S.A."/>
            <person name="Rousvoal S."/>
            <person name="Samson G."/>
            <person name="Symeonidi A."/>
            <person name="Weissenbach J."/>
            <person name="Zambounis A."/>
            <person name="Wincker P."/>
            <person name="Boyen C."/>
        </authorList>
    </citation>
    <scope>NUCLEOTIDE SEQUENCE [LARGE SCALE GENOMIC DNA]</scope>
    <source>
        <strain evidence="3">cv. Stackhouse</strain>
    </source>
</reference>
<feature type="compositionally biased region" description="Basic and acidic residues" evidence="1">
    <location>
        <begin position="354"/>
        <end position="369"/>
    </location>
</feature>
<proteinExistence type="predicted"/>
<protein>
    <submittedName>
        <fullName evidence="2">Uncharacterized protein</fullName>
    </submittedName>
</protein>
<evidence type="ECO:0000256" key="1">
    <source>
        <dbReference type="SAM" id="MobiDB-lite"/>
    </source>
</evidence>
<dbReference type="Gramene" id="CDF39524">
    <property type="protein sequence ID" value="CDF39524"/>
    <property type="gene ID" value="CHC_T00000330001"/>
</dbReference>
<dbReference type="EMBL" id="HG002050">
    <property type="protein sequence ID" value="CDF39524.1"/>
    <property type="molecule type" value="Genomic_DNA"/>
</dbReference>
<feature type="compositionally biased region" description="Low complexity" evidence="1">
    <location>
        <begin position="212"/>
        <end position="227"/>
    </location>
</feature>
<organism evidence="2 3">
    <name type="scientific">Chondrus crispus</name>
    <name type="common">Carrageen Irish moss</name>
    <name type="synonym">Polymorpha crispa</name>
    <dbReference type="NCBI Taxonomy" id="2769"/>
    <lineage>
        <taxon>Eukaryota</taxon>
        <taxon>Rhodophyta</taxon>
        <taxon>Florideophyceae</taxon>
        <taxon>Rhodymeniophycidae</taxon>
        <taxon>Gigartinales</taxon>
        <taxon>Gigartinaceae</taxon>
        <taxon>Chondrus</taxon>
    </lineage>
</organism>
<keyword evidence="3" id="KW-1185">Reference proteome</keyword>
<dbReference type="Proteomes" id="UP000012073">
    <property type="component" value="Unassembled WGS sequence"/>
</dbReference>
<accession>R7QN71</accession>